<dbReference type="Proteomes" id="UP000038040">
    <property type="component" value="Unplaced"/>
</dbReference>
<accession>A0A0N4UP66</accession>
<keyword evidence="3" id="KW-1185">Reference proteome</keyword>
<proteinExistence type="predicted"/>
<reference evidence="4" key="1">
    <citation type="submission" date="2017-02" db="UniProtKB">
        <authorList>
            <consortium name="WormBaseParasite"/>
        </authorList>
    </citation>
    <scope>IDENTIFICATION</scope>
</reference>
<reference evidence="1 3" key="2">
    <citation type="submission" date="2018-11" db="EMBL/GenBank/DDBJ databases">
        <authorList>
            <consortium name="Pathogen Informatics"/>
        </authorList>
    </citation>
    <scope>NUCLEOTIDE SEQUENCE [LARGE SCALE GENOMIC DNA]</scope>
</reference>
<dbReference type="AlphaFoldDB" id="A0A0N4UP66"/>
<protein>
    <submittedName>
        <fullName evidence="4">ATP synthase-coupling factor 6, mitochondrial</fullName>
    </submittedName>
</protein>
<dbReference type="WBParaSite" id="DME_0000973601-mRNA-1">
    <property type="protein sequence ID" value="DME_0000973601-mRNA-1"/>
    <property type="gene ID" value="DME_0000973601"/>
</dbReference>
<dbReference type="EMBL" id="UYYG01000125">
    <property type="protein sequence ID" value="VDN53379.1"/>
    <property type="molecule type" value="Genomic_DNA"/>
</dbReference>
<evidence type="ECO:0000313" key="2">
    <source>
        <dbReference type="Proteomes" id="UP000038040"/>
    </source>
</evidence>
<evidence type="ECO:0000313" key="1">
    <source>
        <dbReference type="EMBL" id="VDN53379.1"/>
    </source>
</evidence>
<organism evidence="2 4">
    <name type="scientific">Dracunculus medinensis</name>
    <name type="common">Guinea worm</name>
    <dbReference type="NCBI Taxonomy" id="318479"/>
    <lineage>
        <taxon>Eukaryota</taxon>
        <taxon>Metazoa</taxon>
        <taxon>Ecdysozoa</taxon>
        <taxon>Nematoda</taxon>
        <taxon>Chromadorea</taxon>
        <taxon>Rhabditida</taxon>
        <taxon>Spirurina</taxon>
        <taxon>Dracunculoidea</taxon>
        <taxon>Dracunculidae</taxon>
        <taxon>Dracunculus</taxon>
    </lineage>
</organism>
<sequence length="109" mass="12916">MLLMSNWRPFYNRPFPFNYLACNFRYFSSDHSSVSSTVPEDSPKFQDRIQKASAKACEQSKKGEIDAVRKKVAELNEYFSQYIDEYYEEDLPLEQPRVAKVKGYIYVLY</sequence>
<evidence type="ECO:0000313" key="4">
    <source>
        <dbReference type="WBParaSite" id="DME_0000973601-mRNA-1"/>
    </source>
</evidence>
<name>A0A0N4UP66_DRAME</name>
<evidence type="ECO:0000313" key="3">
    <source>
        <dbReference type="Proteomes" id="UP000274756"/>
    </source>
</evidence>
<dbReference type="Proteomes" id="UP000274756">
    <property type="component" value="Unassembled WGS sequence"/>
</dbReference>
<gene>
    <name evidence="1" type="ORF">DME_LOCUS3352</name>
</gene>